<evidence type="ECO:0000313" key="3">
    <source>
        <dbReference type="Proteomes" id="UP000615593"/>
    </source>
</evidence>
<dbReference type="PANTHER" id="PTHR37957:SF1">
    <property type="entry name" value="PHYTASE-LIKE DOMAIN-CONTAINING PROTEIN"/>
    <property type="match status" value="1"/>
</dbReference>
<proteinExistence type="predicted"/>
<evidence type="ECO:0000313" key="2">
    <source>
        <dbReference type="EMBL" id="GGZ62150.1"/>
    </source>
</evidence>
<feature type="domain" description="Phytase-like" evidence="1">
    <location>
        <begin position="77"/>
        <end position="378"/>
    </location>
</feature>
<evidence type="ECO:0000259" key="1">
    <source>
        <dbReference type="Pfam" id="PF13449"/>
    </source>
</evidence>
<dbReference type="InterPro" id="IPR027372">
    <property type="entry name" value="Phytase-like_dom"/>
</dbReference>
<organism evidence="2 3">
    <name type="scientific">Mesonia mobilis</name>
    <dbReference type="NCBI Taxonomy" id="369791"/>
    <lineage>
        <taxon>Bacteria</taxon>
        <taxon>Pseudomonadati</taxon>
        <taxon>Bacteroidota</taxon>
        <taxon>Flavobacteriia</taxon>
        <taxon>Flavobacteriales</taxon>
        <taxon>Flavobacteriaceae</taxon>
        <taxon>Mesonia</taxon>
    </lineage>
</organism>
<sequence>MIKFTAKNPRAMLKKSHFILKALLFSYLNKFRYYFLIIVSFTFISCGAGKAKKSASIQVIFLDDYIIPAEQFMGDEEIGGLSGIDFDGENFYVVCDAPSSPRFYQINIKTSLQQIDTIVFEKQIELQNTSAFIKNNRFDLESILYNAEKNQFILSSEGSIKNEKNPTIFSIDAEGNYQSHYQLPSYFSAEGDQHPRHNGVFEGLSHAINKHGIWTATELPLTEDGPQPKLYRTKSPVRFTYFNEANEAEFQFSYLLEPIQKIPYLPFSINGVTDILEIAPKQFLVLERAFSAGRGKRANSVLLFKADATNASNTLAIEQLKGKMKKEIIPATKELIFNFKQIRKQLQQQRIDNIEGICFGPKLLNGNASIFVISDNNFNSFAQQINQVIWLELVMP</sequence>
<dbReference type="PANTHER" id="PTHR37957">
    <property type="entry name" value="BLR7070 PROTEIN"/>
    <property type="match status" value="1"/>
</dbReference>
<protein>
    <submittedName>
        <fullName evidence="2">Phytase</fullName>
    </submittedName>
</protein>
<dbReference type="EMBL" id="BMWY01000007">
    <property type="protein sequence ID" value="GGZ62150.1"/>
    <property type="molecule type" value="Genomic_DNA"/>
</dbReference>
<gene>
    <name evidence="2" type="ORF">GCM10008088_24570</name>
</gene>
<name>A0ABQ3C320_9FLAO</name>
<reference evidence="3" key="1">
    <citation type="journal article" date="2019" name="Int. J. Syst. Evol. Microbiol.">
        <title>The Global Catalogue of Microorganisms (GCM) 10K type strain sequencing project: providing services to taxonomists for standard genome sequencing and annotation.</title>
        <authorList>
            <consortium name="The Broad Institute Genomics Platform"/>
            <consortium name="The Broad Institute Genome Sequencing Center for Infectious Disease"/>
            <person name="Wu L."/>
            <person name="Ma J."/>
        </authorList>
    </citation>
    <scope>NUCLEOTIDE SEQUENCE [LARGE SCALE GENOMIC DNA]</scope>
    <source>
        <strain evidence="3">KCTC 12708</strain>
    </source>
</reference>
<keyword evidence="3" id="KW-1185">Reference proteome</keyword>
<comment type="caution">
    <text evidence="2">The sequence shown here is derived from an EMBL/GenBank/DDBJ whole genome shotgun (WGS) entry which is preliminary data.</text>
</comment>
<accession>A0ABQ3C320</accession>
<dbReference type="Pfam" id="PF13449">
    <property type="entry name" value="Phytase-like"/>
    <property type="match status" value="1"/>
</dbReference>
<dbReference type="Proteomes" id="UP000615593">
    <property type="component" value="Unassembled WGS sequence"/>
</dbReference>